<gene>
    <name evidence="1" type="ORF">NDU88_005409</name>
</gene>
<name>A0AAV7MZ71_PLEWA</name>
<keyword evidence="2" id="KW-1185">Reference proteome</keyword>
<dbReference type="EMBL" id="JANPWB010000013">
    <property type="protein sequence ID" value="KAJ1108025.1"/>
    <property type="molecule type" value="Genomic_DNA"/>
</dbReference>
<organism evidence="1 2">
    <name type="scientific">Pleurodeles waltl</name>
    <name type="common">Iberian ribbed newt</name>
    <dbReference type="NCBI Taxonomy" id="8319"/>
    <lineage>
        <taxon>Eukaryota</taxon>
        <taxon>Metazoa</taxon>
        <taxon>Chordata</taxon>
        <taxon>Craniata</taxon>
        <taxon>Vertebrata</taxon>
        <taxon>Euteleostomi</taxon>
        <taxon>Amphibia</taxon>
        <taxon>Batrachia</taxon>
        <taxon>Caudata</taxon>
        <taxon>Salamandroidea</taxon>
        <taxon>Salamandridae</taxon>
        <taxon>Pleurodelinae</taxon>
        <taxon>Pleurodeles</taxon>
    </lineage>
</organism>
<protein>
    <submittedName>
        <fullName evidence="1">Uncharacterized protein</fullName>
    </submittedName>
</protein>
<dbReference type="AlphaFoldDB" id="A0AAV7MZ71"/>
<evidence type="ECO:0000313" key="2">
    <source>
        <dbReference type="Proteomes" id="UP001066276"/>
    </source>
</evidence>
<proteinExistence type="predicted"/>
<evidence type="ECO:0000313" key="1">
    <source>
        <dbReference type="EMBL" id="KAJ1108025.1"/>
    </source>
</evidence>
<reference evidence="1" key="1">
    <citation type="journal article" date="2022" name="bioRxiv">
        <title>Sequencing and chromosome-scale assembly of the giantPleurodeles waltlgenome.</title>
        <authorList>
            <person name="Brown T."/>
            <person name="Elewa A."/>
            <person name="Iarovenko S."/>
            <person name="Subramanian E."/>
            <person name="Araus A.J."/>
            <person name="Petzold A."/>
            <person name="Susuki M."/>
            <person name="Suzuki K.-i.T."/>
            <person name="Hayashi T."/>
            <person name="Toyoda A."/>
            <person name="Oliveira C."/>
            <person name="Osipova E."/>
            <person name="Leigh N.D."/>
            <person name="Simon A."/>
            <person name="Yun M.H."/>
        </authorList>
    </citation>
    <scope>NUCLEOTIDE SEQUENCE</scope>
    <source>
        <strain evidence="1">20211129_DDA</strain>
        <tissue evidence="1">Liver</tissue>
    </source>
</reference>
<sequence>MASDASARDLGCVLVWLLGDYDTSVIIMRNLLTTIKVGSSCFQWLVSLLSIETGGKATKKTHNVKELGAKETVPSLAVIQQMIQAAAAAAFQEREATSPKRPVWRLWPLLNLIQRRMKEKGRYVKGQELELKEVLQYIMNNIEFPGLVAQEESEDIFFQYQRKEPESLPLHSSVKKVIENEQKEDEKHTFPIFLAKR</sequence>
<dbReference type="Proteomes" id="UP001066276">
    <property type="component" value="Chromosome 9"/>
</dbReference>
<accession>A0AAV7MZ71</accession>
<comment type="caution">
    <text evidence="1">The sequence shown here is derived from an EMBL/GenBank/DDBJ whole genome shotgun (WGS) entry which is preliminary data.</text>
</comment>